<name>A0A1R2AQN0_9CILI</name>
<feature type="transmembrane region" description="Helical" evidence="5">
    <location>
        <begin position="657"/>
        <end position="677"/>
    </location>
</feature>
<feature type="transmembrane region" description="Helical" evidence="5">
    <location>
        <begin position="283"/>
        <end position="303"/>
    </location>
</feature>
<feature type="transmembrane region" description="Helical" evidence="5">
    <location>
        <begin position="575"/>
        <end position="598"/>
    </location>
</feature>
<dbReference type="InterPro" id="IPR049452">
    <property type="entry name" value="Anoctamin_TM"/>
</dbReference>
<keyword evidence="2 5" id="KW-0812">Transmembrane</keyword>
<gene>
    <name evidence="7" type="ORF">SteCoe_36201</name>
</gene>
<evidence type="ECO:0000256" key="3">
    <source>
        <dbReference type="ARBA" id="ARBA00022989"/>
    </source>
</evidence>
<accession>A0A1R2AQN0</accession>
<dbReference type="Proteomes" id="UP000187209">
    <property type="component" value="Unassembled WGS sequence"/>
</dbReference>
<dbReference type="PANTHER" id="PTHR12308:SF73">
    <property type="entry name" value="ANOCTAMIN"/>
    <property type="match status" value="1"/>
</dbReference>
<dbReference type="AlphaFoldDB" id="A0A1R2AQN0"/>
<evidence type="ECO:0000256" key="2">
    <source>
        <dbReference type="ARBA" id="ARBA00022692"/>
    </source>
</evidence>
<feature type="transmembrane region" description="Helical" evidence="5">
    <location>
        <begin position="622"/>
        <end position="645"/>
    </location>
</feature>
<feature type="domain" description="Anoctamin transmembrane" evidence="6">
    <location>
        <begin position="261"/>
        <end position="690"/>
    </location>
</feature>
<dbReference type="GO" id="GO:0016020">
    <property type="term" value="C:membrane"/>
    <property type="evidence" value="ECO:0007669"/>
    <property type="project" value="UniProtKB-SubCell"/>
</dbReference>
<sequence>MSGEEENLLKGQSTDKNYWDAVIILDVLDGINPEAKITVKKFRNRFKRAFKLEEISHKSDAIDKVISYCECSLKGLNETDETFIKNLFQVIRDSILVILSEQVMLETSQKLSVEKDEMIVKLKANEENLMVQADLDEYLLQMKKLDEENCDFQEVPPYGPFEKHDSNGFLLKRKYVEYFKRYDENSIEQPTGSLFQQKDRIRLIYSMLCGAMNVEYIKSLGIIKDFVPLSEPYFLSSLEKDWGNFKFSLKSIFHTQDKETIRIYFGEKIAIYFCWLEFLMKSMMGIGLISIGLTVLSLVFGNTDDSNNKITGGEFIFLLLALVFPIFSTIIEQLWLRYQSELSWKWGASDFKLVENQRPEFNGKYIKCPISGKIKKVKKKSNWVWIRTTVSVIVIGTFVSLVLATIAGLFMYKSTLDENTNGPLIVGIVNAIQIKAFNIIFIYVAQWLNDLENYEYPSEYNNNLTIKVFLFEFFNNYTSLFYIAFVKRHIEGCNDDNCINELTFQIGAIFITNLVLSFLEILVAKLIEKIKVWREKKALIKKFGIEPELTEEEKQAKLSNYEEPISDYVEVAISYGYVIIFGATFPLTSTLFLILVIVKTRVDAWKLCTLARRPFPDIAESIGVWFIIIQIVSVVGAITNIGIAVFTTDVLEIEESAYKWVTFLLFEHVILFFKVLASFLIPNVPYKVDTGKTWSSRMVNERLYGKVADVEKVREIRNLHFTRNGENYKHEDIKSDN</sequence>
<reference evidence="7 8" key="1">
    <citation type="submission" date="2016-11" db="EMBL/GenBank/DDBJ databases">
        <title>The macronuclear genome of Stentor coeruleus: a giant cell with tiny introns.</title>
        <authorList>
            <person name="Slabodnick M."/>
            <person name="Ruby J.G."/>
            <person name="Reiff S.B."/>
            <person name="Swart E.C."/>
            <person name="Gosai S."/>
            <person name="Prabakaran S."/>
            <person name="Witkowska E."/>
            <person name="Larue G.E."/>
            <person name="Fisher S."/>
            <person name="Freeman R.M."/>
            <person name="Gunawardena J."/>
            <person name="Chu W."/>
            <person name="Stover N.A."/>
            <person name="Gregory B.D."/>
            <person name="Nowacki M."/>
            <person name="Derisi J."/>
            <person name="Roy S.W."/>
            <person name="Marshall W.F."/>
            <person name="Sood P."/>
        </authorList>
    </citation>
    <scope>NUCLEOTIDE SEQUENCE [LARGE SCALE GENOMIC DNA]</scope>
    <source>
        <strain evidence="7">WM001</strain>
    </source>
</reference>
<dbReference type="Pfam" id="PF04547">
    <property type="entry name" value="Anoctamin"/>
    <property type="match status" value="1"/>
</dbReference>
<dbReference type="OrthoDB" id="290383at2759"/>
<keyword evidence="4 5" id="KW-0472">Membrane</keyword>
<dbReference type="PANTHER" id="PTHR12308">
    <property type="entry name" value="ANOCTAMIN"/>
    <property type="match status" value="1"/>
</dbReference>
<dbReference type="InterPro" id="IPR007632">
    <property type="entry name" value="Anoctamin"/>
</dbReference>
<protein>
    <recommendedName>
        <fullName evidence="6">Anoctamin transmembrane domain-containing protein</fullName>
    </recommendedName>
</protein>
<dbReference type="EMBL" id="MPUH01001625">
    <property type="protein sequence ID" value="OMJ66817.1"/>
    <property type="molecule type" value="Genomic_DNA"/>
</dbReference>
<evidence type="ECO:0000256" key="1">
    <source>
        <dbReference type="ARBA" id="ARBA00004141"/>
    </source>
</evidence>
<feature type="transmembrane region" description="Helical" evidence="5">
    <location>
        <begin position="464"/>
        <end position="485"/>
    </location>
</feature>
<organism evidence="7 8">
    <name type="scientific">Stentor coeruleus</name>
    <dbReference type="NCBI Taxonomy" id="5963"/>
    <lineage>
        <taxon>Eukaryota</taxon>
        <taxon>Sar</taxon>
        <taxon>Alveolata</taxon>
        <taxon>Ciliophora</taxon>
        <taxon>Postciliodesmatophora</taxon>
        <taxon>Heterotrichea</taxon>
        <taxon>Heterotrichida</taxon>
        <taxon>Stentoridae</taxon>
        <taxon>Stentor</taxon>
    </lineage>
</organism>
<comment type="caution">
    <text evidence="7">The sequence shown here is derived from an EMBL/GenBank/DDBJ whole genome shotgun (WGS) entry which is preliminary data.</text>
</comment>
<evidence type="ECO:0000259" key="6">
    <source>
        <dbReference type="Pfam" id="PF04547"/>
    </source>
</evidence>
<keyword evidence="3 5" id="KW-1133">Transmembrane helix</keyword>
<comment type="subcellular location">
    <subcellularLocation>
        <location evidence="1">Membrane</location>
        <topology evidence="1">Multi-pass membrane protein</topology>
    </subcellularLocation>
</comment>
<evidence type="ECO:0000313" key="8">
    <source>
        <dbReference type="Proteomes" id="UP000187209"/>
    </source>
</evidence>
<feature type="transmembrane region" description="Helical" evidence="5">
    <location>
        <begin position="506"/>
        <end position="527"/>
    </location>
</feature>
<evidence type="ECO:0000256" key="5">
    <source>
        <dbReference type="SAM" id="Phobius"/>
    </source>
</evidence>
<evidence type="ECO:0000313" key="7">
    <source>
        <dbReference type="EMBL" id="OMJ66817.1"/>
    </source>
</evidence>
<feature type="transmembrane region" description="Helical" evidence="5">
    <location>
        <begin position="424"/>
        <end position="444"/>
    </location>
</feature>
<keyword evidence="8" id="KW-1185">Reference proteome</keyword>
<evidence type="ECO:0000256" key="4">
    <source>
        <dbReference type="ARBA" id="ARBA00023136"/>
    </source>
</evidence>
<feature type="transmembrane region" description="Helical" evidence="5">
    <location>
        <begin position="384"/>
        <end position="412"/>
    </location>
</feature>
<proteinExistence type="predicted"/>
<dbReference type="GO" id="GO:0005254">
    <property type="term" value="F:chloride channel activity"/>
    <property type="evidence" value="ECO:0007669"/>
    <property type="project" value="TreeGrafter"/>
</dbReference>
<feature type="transmembrane region" description="Helical" evidence="5">
    <location>
        <begin position="315"/>
        <end position="336"/>
    </location>
</feature>